<dbReference type="Proteomes" id="UP000190989">
    <property type="component" value="Unassembled WGS sequence"/>
</dbReference>
<gene>
    <name evidence="1" type="ORF">SAMN06295987_1052</name>
</gene>
<evidence type="ECO:0000313" key="2">
    <source>
        <dbReference type="Proteomes" id="UP000190989"/>
    </source>
</evidence>
<dbReference type="AlphaFoldDB" id="A0A1U6I9P1"/>
<reference evidence="2" key="1">
    <citation type="submission" date="2017-02" db="EMBL/GenBank/DDBJ databases">
        <authorList>
            <person name="Varghese N."/>
            <person name="Submissions S."/>
        </authorList>
    </citation>
    <scope>NUCLEOTIDE SEQUENCE [LARGE SCALE GENOMIC DNA]</scope>
    <source>
        <strain evidence="2">SM117</strain>
    </source>
</reference>
<proteinExistence type="predicted"/>
<dbReference type="EMBL" id="FVZE01000005">
    <property type="protein sequence ID" value="SLK04697.1"/>
    <property type="molecule type" value="Genomic_DNA"/>
</dbReference>
<dbReference type="STRING" id="428990.SAMN06295987_1052"/>
<keyword evidence="2" id="KW-1185">Reference proteome</keyword>
<protein>
    <submittedName>
        <fullName evidence="1">Sporadically distributed protein, TIGR04141 family</fullName>
    </submittedName>
</protein>
<accession>A0A1U6I9P1</accession>
<dbReference type="NCBIfam" id="TIGR04141">
    <property type="entry name" value="TIGR04141 family sporadically distributed protein"/>
    <property type="match status" value="1"/>
</dbReference>
<dbReference type="RefSeq" id="WP_079731017.1">
    <property type="nucleotide sequence ID" value="NZ_FVZE01000005.1"/>
</dbReference>
<evidence type="ECO:0000313" key="1">
    <source>
        <dbReference type="EMBL" id="SLK04697.1"/>
    </source>
</evidence>
<sequence length="572" mass="65879">MSDMKRITLFRIKGGKGFEDFLKGDLITYTHIEPNDEFEGYIKYERGGGGQKTEDQIPWLRFLNSGFAEKKYTYEAFNKYPRALMALRVIGKEGTDDVFYAAAFGQHGDSYLDKEQIVYDFGIKVGMNICDAEKLRRIQTAAHEAISRQTERQASTGASLGVFGINTESEFLRTISGHVKTEYKELVDSFRGKDSILIKFPKDQEVTWTYLAQLCRKLEERYGSDDYTKTDLKVYDILRHESDPVVIAELNRLLCAAIEAKNFNAVHLAPPDFLADDDSSFAYVEKDGVEEIETFDDLRIADLIAVKRRRLKDLDETRIKGWKIFEYNPELDRTFVRWDAYRCLVAEVEWNGRTFVLSSGQWREVSEQLKASVEQYLDDHDLLLDPAYLPHGINIYKADRKENREEVFNRRAAEDCADLYLLDKAKLEIAGQRRYEVCDLLHADRSIIHVKRYSSGAASISHLFTQGRFYAHAFSTDTACRTGMAAWIDADVDPVNVAKDKPGFLALIPEKKAELNEKDYCVVFCVLHDDDDFSLEKLPFMSRYELMQSHRFLTEDRSFKVGIVFRQIILGP</sequence>
<name>A0A1U6I9P1_9SPHN</name>
<organism evidence="1 2">
    <name type="scientific">Novosphingobium mathurense</name>
    <dbReference type="NCBI Taxonomy" id="428990"/>
    <lineage>
        <taxon>Bacteria</taxon>
        <taxon>Pseudomonadati</taxon>
        <taxon>Pseudomonadota</taxon>
        <taxon>Alphaproteobacteria</taxon>
        <taxon>Sphingomonadales</taxon>
        <taxon>Sphingomonadaceae</taxon>
        <taxon>Novosphingobium</taxon>
    </lineage>
</organism>
<dbReference type="Pfam" id="PF19614">
    <property type="entry name" value="DUF6119"/>
    <property type="match status" value="1"/>
</dbReference>
<dbReference type="InterPro" id="IPR026487">
    <property type="entry name" value="CHP04141"/>
</dbReference>